<sequence length="142" mass="16013">MNEKRKPKSPDEIDAHIGRQVRMRRKMAGLSQEKLGEQLGVTFQQIQKYEKGANRIAASRLFQIAEVLGSPLSYFLPDNSGNGGEEGFAERQTAFVMDFVSTAEGVELNRSFTHIKSSKVRRRLIELVSEIARDQNNDASQE</sequence>
<dbReference type="EMBL" id="FMVW01000003">
    <property type="protein sequence ID" value="SCZ35071.1"/>
    <property type="molecule type" value="Genomic_DNA"/>
</dbReference>
<organism evidence="2 3">
    <name type="scientific">Afifella marina DSM 2698</name>
    <dbReference type="NCBI Taxonomy" id="1120955"/>
    <lineage>
        <taxon>Bacteria</taxon>
        <taxon>Pseudomonadati</taxon>
        <taxon>Pseudomonadota</taxon>
        <taxon>Alphaproteobacteria</taxon>
        <taxon>Hyphomicrobiales</taxon>
        <taxon>Afifellaceae</taxon>
        <taxon>Afifella</taxon>
    </lineage>
</organism>
<dbReference type="CDD" id="cd00093">
    <property type="entry name" value="HTH_XRE"/>
    <property type="match status" value="1"/>
</dbReference>
<dbReference type="SUPFAM" id="SSF47413">
    <property type="entry name" value="lambda repressor-like DNA-binding domains"/>
    <property type="match status" value="1"/>
</dbReference>
<proteinExistence type="predicted"/>
<gene>
    <name evidence="2" type="ORF">SAMN03080610_01825</name>
</gene>
<dbReference type="InterPro" id="IPR010982">
    <property type="entry name" value="Lambda_DNA-bd_dom_sf"/>
</dbReference>
<dbReference type="STRING" id="1120955.SAMN03080610_01825"/>
<dbReference type="Gene3D" id="1.10.260.40">
    <property type="entry name" value="lambda repressor-like DNA-binding domains"/>
    <property type="match status" value="1"/>
</dbReference>
<protein>
    <submittedName>
        <fullName evidence="2">Transcriptional regulator, contains XRE-family HTH domain</fullName>
    </submittedName>
</protein>
<evidence type="ECO:0000313" key="2">
    <source>
        <dbReference type="EMBL" id="SCZ35071.1"/>
    </source>
</evidence>
<name>A0A1G5NE58_AFIMA</name>
<dbReference type="Proteomes" id="UP000199347">
    <property type="component" value="Unassembled WGS sequence"/>
</dbReference>
<keyword evidence="3" id="KW-1185">Reference proteome</keyword>
<dbReference type="PROSITE" id="PS50943">
    <property type="entry name" value="HTH_CROC1"/>
    <property type="match status" value="1"/>
</dbReference>
<dbReference type="InterPro" id="IPR001387">
    <property type="entry name" value="Cro/C1-type_HTH"/>
</dbReference>
<reference evidence="2 3" key="1">
    <citation type="submission" date="2016-10" db="EMBL/GenBank/DDBJ databases">
        <authorList>
            <person name="de Groot N.N."/>
        </authorList>
    </citation>
    <scope>NUCLEOTIDE SEQUENCE [LARGE SCALE GENOMIC DNA]</scope>
    <source>
        <strain evidence="2 3">DSM 2698</strain>
    </source>
</reference>
<evidence type="ECO:0000259" key="1">
    <source>
        <dbReference type="PROSITE" id="PS50943"/>
    </source>
</evidence>
<dbReference type="RefSeq" id="WP_092811779.1">
    <property type="nucleotide sequence ID" value="NZ_FMVW01000003.1"/>
</dbReference>
<feature type="domain" description="HTH cro/C1-type" evidence="1">
    <location>
        <begin position="21"/>
        <end position="75"/>
    </location>
</feature>
<accession>A0A1G5NE58</accession>
<dbReference type="AlphaFoldDB" id="A0A1G5NE58"/>
<dbReference type="Pfam" id="PF01381">
    <property type="entry name" value="HTH_3"/>
    <property type="match status" value="1"/>
</dbReference>
<dbReference type="SMART" id="SM00530">
    <property type="entry name" value="HTH_XRE"/>
    <property type="match status" value="1"/>
</dbReference>
<dbReference type="OrthoDB" id="9797172at2"/>
<evidence type="ECO:0000313" key="3">
    <source>
        <dbReference type="Proteomes" id="UP000199347"/>
    </source>
</evidence>
<dbReference type="GO" id="GO:0003677">
    <property type="term" value="F:DNA binding"/>
    <property type="evidence" value="ECO:0007669"/>
    <property type="project" value="InterPro"/>
</dbReference>